<dbReference type="PANTHER" id="PTHR24287:SF1">
    <property type="entry name" value="P450, PUTATIVE (EUROFUNG)-RELATED"/>
    <property type="match status" value="1"/>
</dbReference>
<reference evidence="11" key="2">
    <citation type="submission" date="2015-01" db="EMBL/GenBank/DDBJ databases">
        <title>Evolutionary Origins and Diversification of the Mycorrhizal Mutualists.</title>
        <authorList>
            <consortium name="DOE Joint Genome Institute"/>
            <consortium name="Mycorrhizal Genomics Consortium"/>
            <person name="Kohler A."/>
            <person name="Kuo A."/>
            <person name="Nagy L.G."/>
            <person name="Floudas D."/>
            <person name="Copeland A."/>
            <person name="Barry K.W."/>
            <person name="Cichocki N."/>
            <person name="Veneault-Fourrey C."/>
            <person name="LaButti K."/>
            <person name="Lindquist E.A."/>
            <person name="Lipzen A."/>
            <person name="Lundell T."/>
            <person name="Morin E."/>
            <person name="Murat C."/>
            <person name="Riley R."/>
            <person name="Ohm R."/>
            <person name="Sun H."/>
            <person name="Tunlid A."/>
            <person name="Henrissat B."/>
            <person name="Grigoriev I.V."/>
            <person name="Hibbett D.S."/>
            <person name="Martin F."/>
        </authorList>
    </citation>
    <scope>NUCLEOTIDE SEQUENCE [LARGE SCALE GENOMIC DNA]</scope>
    <source>
        <strain evidence="11">Zn</strain>
    </source>
</reference>
<dbReference type="SUPFAM" id="SSF48264">
    <property type="entry name" value="Cytochrome P450"/>
    <property type="match status" value="1"/>
</dbReference>
<proteinExistence type="inferred from homology"/>
<organism evidence="10 11">
    <name type="scientific">Oidiodendron maius (strain Zn)</name>
    <dbReference type="NCBI Taxonomy" id="913774"/>
    <lineage>
        <taxon>Eukaryota</taxon>
        <taxon>Fungi</taxon>
        <taxon>Dikarya</taxon>
        <taxon>Ascomycota</taxon>
        <taxon>Pezizomycotina</taxon>
        <taxon>Leotiomycetes</taxon>
        <taxon>Leotiomycetes incertae sedis</taxon>
        <taxon>Myxotrichaceae</taxon>
        <taxon>Oidiodendron</taxon>
    </lineage>
</organism>
<dbReference type="InterPro" id="IPR036396">
    <property type="entry name" value="Cyt_P450_sf"/>
</dbReference>
<dbReference type="EMBL" id="KN832876">
    <property type="protein sequence ID" value="KIN01287.1"/>
    <property type="molecule type" value="Genomic_DNA"/>
</dbReference>
<evidence type="ECO:0000256" key="1">
    <source>
        <dbReference type="ARBA" id="ARBA00001971"/>
    </source>
</evidence>
<comment type="similarity">
    <text evidence="2 9">Belongs to the cytochrome P450 family.</text>
</comment>
<dbReference type="InterPro" id="IPR002402">
    <property type="entry name" value="Cyt_P450_E_grp-II"/>
</dbReference>
<accession>A0A0C3HG17</accession>
<keyword evidence="5 9" id="KW-0560">Oxidoreductase</keyword>
<dbReference type="PROSITE" id="PS00086">
    <property type="entry name" value="CYTOCHROME_P450"/>
    <property type="match status" value="1"/>
</dbReference>
<evidence type="ECO:0000256" key="8">
    <source>
        <dbReference type="PIRSR" id="PIRSR602402-1"/>
    </source>
</evidence>
<evidence type="ECO:0000256" key="7">
    <source>
        <dbReference type="ARBA" id="ARBA00023033"/>
    </source>
</evidence>
<evidence type="ECO:0000313" key="11">
    <source>
        <dbReference type="Proteomes" id="UP000054321"/>
    </source>
</evidence>
<dbReference type="OrthoDB" id="1470350at2759"/>
<comment type="cofactor">
    <cofactor evidence="1 8">
        <name>heme</name>
        <dbReference type="ChEBI" id="CHEBI:30413"/>
    </cofactor>
</comment>
<evidence type="ECO:0008006" key="12">
    <source>
        <dbReference type="Google" id="ProtNLM"/>
    </source>
</evidence>
<gene>
    <name evidence="10" type="ORF">OIDMADRAFT_123604</name>
</gene>
<dbReference type="CDD" id="cd11063">
    <property type="entry name" value="CYP52"/>
    <property type="match status" value="1"/>
</dbReference>
<dbReference type="Proteomes" id="UP000054321">
    <property type="component" value="Unassembled WGS sequence"/>
</dbReference>
<keyword evidence="11" id="KW-1185">Reference proteome</keyword>
<dbReference type="PRINTS" id="PR00464">
    <property type="entry name" value="EP450II"/>
</dbReference>
<dbReference type="InterPro" id="IPR002974">
    <property type="entry name" value="Cyt_P450_E_CYP52_ascomycetes"/>
</dbReference>
<reference evidence="10 11" key="1">
    <citation type="submission" date="2014-04" db="EMBL/GenBank/DDBJ databases">
        <authorList>
            <consortium name="DOE Joint Genome Institute"/>
            <person name="Kuo A."/>
            <person name="Martino E."/>
            <person name="Perotto S."/>
            <person name="Kohler A."/>
            <person name="Nagy L.G."/>
            <person name="Floudas D."/>
            <person name="Copeland A."/>
            <person name="Barry K.W."/>
            <person name="Cichocki N."/>
            <person name="Veneault-Fourrey C."/>
            <person name="LaButti K."/>
            <person name="Lindquist E.A."/>
            <person name="Lipzen A."/>
            <person name="Lundell T."/>
            <person name="Morin E."/>
            <person name="Murat C."/>
            <person name="Sun H."/>
            <person name="Tunlid A."/>
            <person name="Henrissat B."/>
            <person name="Grigoriev I.V."/>
            <person name="Hibbett D.S."/>
            <person name="Martin F."/>
            <person name="Nordberg H.P."/>
            <person name="Cantor M.N."/>
            <person name="Hua S.X."/>
        </authorList>
    </citation>
    <scope>NUCLEOTIDE SEQUENCE [LARGE SCALE GENOMIC DNA]</scope>
    <source>
        <strain evidence="10 11">Zn</strain>
    </source>
</reference>
<evidence type="ECO:0000256" key="2">
    <source>
        <dbReference type="ARBA" id="ARBA00010617"/>
    </source>
</evidence>
<dbReference type="STRING" id="913774.A0A0C3HG17"/>
<evidence type="ECO:0000256" key="4">
    <source>
        <dbReference type="ARBA" id="ARBA00022723"/>
    </source>
</evidence>
<dbReference type="GO" id="GO:0005506">
    <property type="term" value="F:iron ion binding"/>
    <property type="evidence" value="ECO:0007669"/>
    <property type="project" value="InterPro"/>
</dbReference>
<evidence type="ECO:0000256" key="6">
    <source>
        <dbReference type="ARBA" id="ARBA00023004"/>
    </source>
</evidence>
<dbReference type="Gene3D" id="1.10.630.10">
    <property type="entry name" value="Cytochrome P450"/>
    <property type="match status" value="1"/>
</dbReference>
<evidence type="ECO:0000256" key="3">
    <source>
        <dbReference type="ARBA" id="ARBA00022617"/>
    </source>
</evidence>
<keyword evidence="7 9" id="KW-0503">Monooxygenase</keyword>
<sequence length="506" mass="57090">MAYPVYALALAGVTLYFVVRGAASYVAAYRFKKAHGCKPERKLPQSERILGVGNYRIQRQAFKNHRILIMAKERFQANGPTFSSVTLGLKFFHTIDPENVKALLATNFGDFGLGVRYKTFGPLLGRGIFTSDGVAWEHSRALVRPSFTRTQVADLDTFEAHVNHLISKIPKDRSTVDLQTLFFQLTLDSATEFLFGESVNSLGSMEGSDQHRFGTAFDYAQSKIGNRDRLDWLTSIFARSEFDRACTFVHAFVDQIVYRVLEKTKSYDAEKVDSFDEPERYVFLEEVAKRTRDPKQLRDESLNILLAGRDTTASLLSHTFHVLARRPDIFKKLKAEVDELEGKKPTYETLKGMKYLKYVLNESLRIYPVVPGNARFANKPTTLPRGGGPDGNSPIYIPKGGVVTYNVATMHTRKDIYGPDADEFRPERWAPEEGLRPGWGYLPFNGGPRICVGQQFALTEASYTIVRLLQEFDGIESRDETPWTEKLALTMAIQTGVQVSMMPKAT</sequence>
<dbReference type="HOGENOM" id="CLU_001570_27_0_1"/>
<dbReference type="InParanoid" id="A0A0C3HG17"/>
<dbReference type="PRINTS" id="PR00385">
    <property type="entry name" value="P450"/>
</dbReference>
<dbReference type="GO" id="GO:0020037">
    <property type="term" value="F:heme binding"/>
    <property type="evidence" value="ECO:0007669"/>
    <property type="project" value="InterPro"/>
</dbReference>
<evidence type="ECO:0000313" key="10">
    <source>
        <dbReference type="EMBL" id="KIN01287.1"/>
    </source>
</evidence>
<dbReference type="Pfam" id="PF00067">
    <property type="entry name" value="p450"/>
    <property type="match status" value="1"/>
</dbReference>
<keyword evidence="3 8" id="KW-0349">Heme</keyword>
<dbReference type="AlphaFoldDB" id="A0A0C3HG17"/>
<dbReference type="InterPro" id="IPR017972">
    <property type="entry name" value="Cyt_P450_CS"/>
</dbReference>
<name>A0A0C3HG17_OIDMZ</name>
<keyword evidence="4 8" id="KW-0479">Metal-binding</keyword>
<dbReference type="InterPro" id="IPR001128">
    <property type="entry name" value="Cyt_P450"/>
</dbReference>
<keyword evidence="6 8" id="KW-0408">Iron</keyword>
<evidence type="ECO:0000256" key="9">
    <source>
        <dbReference type="RuleBase" id="RU000461"/>
    </source>
</evidence>
<protein>
    <recommendedName>
        <fullName evidence="12">Cytochrome P450 alkane hydroxylase</fullName>
    </recommendedName>
</protein>
<evidence type="ECO:0000256" key="5">
    <source>
        <dbReference type="ARBA" id="ARBA00023002"/>
    </source>
</evidence>
<dbReference type="InterPro" id="IPR047146">
    <property type="entry name" value="Cyt_P450_E_CYP52_fungi"/>
</dbReference>
<dbReference type="PANTHER" id="PTHR24287">
    <property type="entry name" value="P450, PUTATIVE (EUROFUNG)-RELATED"/>
    <property type="match status" value="1"/>
</dbReference>
<dbReference type="PRINTS" id="PR01239">
    <property type="entry name" value="EP450IICYP52"/>
</dbReference>
<feature type="binding site" description="axial binding residue" evidence="8">
    <location>
        <position position="451"/>
    </location>
    <ligand>
        <name>heme</name>
        <dbReference type="ChEBI" id="CHEBI:30413"/>
    </ligand>
    <ligandPart>
        <name>Fe</name>
        <dbReference type="ChEBI" id="CHEBI:18248"/>
    </ligandPart>
</feature>
<dbReference type="GO" id="GO:0016712">
    <property type="term" value="F:oxidoreductase activity, acting on paired donors, with incorporation or reduction of molecular oxygen, reduced flavin or flavoprotein as one donor, and incorporation of one atom of oxygen"/>
    <property type="evidence" value="ECO:0007669"/>
    <property type="project" value="InterPro"/>
</dbReference>